<dbReference type="InterPro" id="IPR038437">
    <property type="entry name" value="GINS_Psf3_sf"/>
</dbReference>
<dbReference type="OrthoDB" id="10251744at2759"/>
<dbReference type="GeneID" id="42004008"/>
<accession>A0A507C9N2</accession>
<dbReference type="InterPro" id="IPR036224">
    <property type="entry name" value="GINS_bundle-like_dom_sf"/>
</dbReference>
<dbReference type="RefSeq" id="XP_031025374.1">
    <property type="nucleotide sequence ID" value="XM_031168711.1"/>
</dbReference>
<proteinExistence type="predicted"/>
<organism evidence="1 2">
    <name type="scientific">Synchytrium microbalum</name>
    <dbReference type="NCBI Taxonomy" id="1806994"/>
    <lineage>
        <taxon>Eukaryota</taxon>
        <taxon>Fungi</taxon>
        <taxon>Fungi incertae sedis</taxon>
        <taxon>Chytridiomycota</taxon>
        <taxon>Chytridiomycota incertae sedis</taxon>
        <taxon>Chytridiomycetes</taxon>
        <taxon>Synchytriales</taxon>
        <taxon>Synchytriaceae</taxon>
        <taxon>Synchytrium</taxon>
    </lineage>
</organism>
<dbReference type="EMBL" id="QEAO01000012">
    <property type="protein sequence ID" value="TPX34696.1"/>
    <property type="molecule type" value="Genomic_DNA"/>
</dbReference>
<dbReference type="Proteomes" id="UP000319731">
    <property type="component" value="Unassembled WGS sequence"/>
</dbReference>
<dbReference type="Gene3D" id="1.20.58.2050">
    <property type="match status" value="1"/>
</dbReference>
<gene>
    <name evidence="1" type="ORF">SmJEL517_g02783</name>
</gene>
<sequence>MDYTQTSRLRTEKSDFTQSLDETEKELYRVGVESTGAMTRWIKSRASSARIMTADVLTRNRQR</sequence>
<evidence type="ECO:0000313" key="1">
    <source>
        <dbReference type="EMBL" id="TPX34696.1"/>
    </source>
</evidence>
<reference evidence="1 2" key="1">
    <citation type="journal article" date="2019" name="Sci. Rep.">
        <title>Comparative genomics of chytrid fungi reveal insights into the obligate biotrophic and pathogenic lifestyle of Synchytrium endobioticum.</title>
        <authorList>
            <person name="van de Vossenberg B.T.L.H."/>
            <person name="Warris S."/>
            <person name="Nguyen H.D.T."/>
            <person name="van Gent-Pelzer M.P.E."/>
            <person name="Joly D.L."/>
            <person name="van de Geest H.C."/>
            <person name="Bonants P.J.M."/>
            <person name="Smith D.S."/>
            <person name="Levesque C.A."/>
            <person name="van der Lee T.A.J."/>
        </authorList>
    </citation>
    <scope>NUCLEOTIDE SEQUENCE [LARGE SCALE GENOMIC DNA]</scope>
    <source>
        <strain evidence="1 2">JEL517</strain>
    </source>
</reference>
<keyword evidence="2" id="KW-1185">Reference proteome</keyword>
<name>A0A507C9N2_9FUNG</name>
<protein>
    <submittedName>
        <fullName evidence="1">Uncharacterized protein</fullName>
    </submittedName>
</protein>
<dbReference type="AlphaFoldDB" id="A0A507C9N2"/>
<dbReference type="SUPFAM" id="SSF158573">
    <property type="entry name" value="GINS helical bundle-like"/>
    <property type="match status" value="1"/>
</dbReference>
<evidence type="ECO:0000313" key="2">
    <source>
        <dbReference type="Proteomes" id="UP000319731"/>
    </source>
</evidence>
<comment type="caution">
    <text evidence="1">The sequence shown here is derived from an EMBL/GenBank/DDBJ whole genome shotgun (WGS) entry which is preliminary data.</text>
</comment>